<dbReference type="Gene3D" id="3.40.570.10">
    <property type="entry name" value="Extracellular Endonuclease, subunit A"/>
    <property type="match status" value="1"/>
</dbReference>
<evidence type="ECO:0000313" key="2">
    <source>
        <dbReference type="EMBL" id="NIF22086.1"/>
    </source>
</evidence>
<evidence type="ECO:0000259" key="1">
    <source>
        <dbReference type="Pfam" id="PF13930"/>
    </source>
</evidence>
<gene>
    <name evidence="2" type="ORF">F3J40_10795</name>
</gene>
<proteinExistence type="predicted"/>
<name>A0ABX0R9T3_9GAMM</name>
<reference evidence="2 3" key="1">
    <citation type="journal article" date="2019" name="bioRxiv">
        <title>Bacteria contribute to plant secondary compound degradation in a generalist herbivore system.</title>
        <authorList>
            <person name="Francoeur C.B."/>
            <person name="Khadempour L."/>
            <person name="Moreira-Soto R.D."/>
            <person name="Gotting K."/>
            <person name="Book A.J."/>
            <person name="Pinto-Tomas A.A."/>
            <person name="Keefover-Ring K."/>
            <person name="Currie C.R."/>
        </authorList>
    </citation>
    <scope>NUCLEOTIDE SEQUENCE [LARGE SCALE GENOMIC DNA]</scope>
    <source>
        <strain evidence="2">Acro-835</strain>
    </source>
</reference>
<comment type="caution">
    <text evidence="2">The sequence shown here is derived from an EMBL/GenBank/DDBJ whole genome shotgun (WGS) entry which is preliminary data.</text>
</comment>
<accession>A0ABX0R9T3</accession>
<protein>
    <recommendedName>
        <fullName evidence="1">Type VII secretion system protein EssD-like domain-containing protein</fullName>
    </recommendedName>
</protein>
<organism evidence="2 3">
    <name type="scientific">Candidatus Pantoea multigeneris</name>
    <dbReference type="NCBI Taxonomy" id="2608357"/>
    <lineage>
        <taxon>Bacteria</taxon>
        <taxon>Pseudomonadati</taxon>
        <taxon>Pseudomonadota</taxon>
        <taxon>Gammaproteobacteria</taxon>
        <taxon>Enterobacterales</taxon>
        <taxon>Erwiniaceae</taxon>
        <taxon>Pantoea</taxon>
    </lineage>
</organism>
<dbReference type="InterPro" id="IPR044929">
    <property type="entry name" value="DNA/RNA_non-sp_Endonuclease_sf"/>
</dbReference>
<dbReference type="Proteomes" id="UP001515683">
    <property type="component" value="Unassembled WGS sequence"/>
</dbReference>
<feature type="domain" description="Type VII secretion system protein EssD-like" evidence="1">
    <location>
        <begin position="15"/>
        <end position="84"/>
    </location>
</feature>
<keyword evidence="3" id="KW-1185">Reference proteome</keyword>
<sequence length="101" mass="11306">MLVRELLFKAIGLPGDDAGHILDKVLGGQGGKGNLFPQLSKVNRGEYRIFEKSVRDYISQHGAVDIEWTFKYSNGGLRPTGIQYDVYQNGSKILGDFFRNI</sequence>
<dbReference type="EMBL" id="VWXF01000004">
    <property type="protein sequence ID" value="NIF22086.1"/>
    <property type="molecule type" value="Genomic_DNA"/>
</dbReference>
<dbReference type="InterPro" id="IPR044927">
    <property type="entry name" value="Endonuclea_NS_2"/>
</dbReference>
<dbReference type="Pfam" id="PF13930">
    <property type="entry name" value="Endonuclea_NS_2"/>
    <property type="match status" value="1"/>
</dbReference>
<evidence type="ECO:0000313" key="3">
    <source>
        <dbReference type="Proteomes" id="UP001515683"/>
    </source>
</evidence>